<keyword evidence="10" id="KW-0573">Peptidoglycan synthesis</keyword>
<dbReference type="UniPathway" id="UPA00219"/>
<dbReference type="GO" id="GO:0071555">
    <property type="term" value="P:cell wall organization"/>
    <property type="evidence" value="ECO:0007669"/>
    <property type="project" value="UniProtKB-KW"/>
</dbReference>
<dbReference type="Gene3D" id="2.60.410.10">
    <property type="entry name" value="D-Ala-D-Ala carboxypeptidase, C-terminal domain"/>
    <property type="match status" value="1"/>
</dbReference>
<comment type="function">
    <text evidence="1">Removes C-terminal D-alanyl residues from sugar-peptide cell wall precursors.</text>
</comment>
<feature type="active site" description="Proton acceptor" evidence="13">
    <location>
        <position position="92"/>
    </location>
</feature>
<gene>
    <name evidence="17" type="ORF">GB996_05720</name>
</gene>
<keyword evidence="8 17" id="KW-0378">Hydrolase</keyword>
<dbReference type="Pfam" id="PF07943">
    <property type="entry name" value="PBP5_C"/>
    <property type="match status" value="1"/>
</dbReference>
<dbReference type="Pfam" id="PF00768">
    <property type="entry name" value="Peptidase_S11"/>
    <property type="match status" value="1"/>
</dbReference>
<organism evidence="17 18">
    <name type="scientific">Psychrobacter sanguinis</name>
    <dbReference type="NCBI Taxonomy" id="861445"/>
    <lineage>
        <taxon>Bacteria</taxon>
        <taxon>Pseudomonadati</taxon>
        <taxon>Pseudomonadota</taxon>
        <taxon>Gammaproteobacteria</taxon>
        <taxon>Moraxellales</taxon>
        <taxon>Moraxellaceae</taxon>
        <taxon>Psychrobacter</taxon>
    </lineage>
</organism>
<dbReference type="EMBL" id="WFKQ01000003">
    <property type="protein sequence ID" value="MUG32289.1"/>
    <property type="molecule type" value="Genomic_DNA"/>
</dbReference>
<feature type="binding site" evidence="14">
    <location>
        <position position="254"/>
    </location>
    <ligand>
        <name>substrate</name>
    </ligand>
</feature>
<evidence type="ECO:0000256" key="2">
    <source>
        <dbReference type="ARBA" id="ARBA00004752"/>
    </source>
</evidence>
<keyword evidence="5 17" id="KW-0121">Carboxypeptidase</keyword>
<dbReference type="GO" id="GO:0008360">
    <property type="term" value="P:regulation of cell shape"/>
    <property type="evidence" value="ECO:0007669"/>
    <property type="project" value="UniProtKB-KW"/>
</dbReference>
<evidence type="ECO:0000256" key="3">
    <source>
        <dbReference type="ARBA" id="ARBA00007164"/>
    </source>
</evidence>
<dbReference type="AlphaFoldDB" id="A0A844LZZ7"/>
<dbReference type="GO" id="GO:0006508">
    <property type="term" value="P:proteolysis"/>
    <property type="evidence" value="ECO:0007669"/>
    <property type="project" value="UniProtKB-KW"/>
</dbReference>
<evidence type="ECO:0000256" key="6">
    <source>
        <dbReference type="ARBA" id="ARBA00022670"/>
    </source>
</evidence>
<evidence type="ECO:0000256" key="4">
    <source>
        <dbReference type="ARBA" id="ARBA00012448"/>
    </source>
</evidence>
<evidence type="ECO:0000256" key="15">
    <source>
        <dbReference type="RuleBase" id="RU004016"/>
    </source>
</evidence>
<dbReference type="Proteomes" id="UP000442109">
    <property type="component" value="Unassembled WGS sequence"/>
</dbReference>
<dbReference type="EC" id="3.4.16.4" evidence="4"/>
<dbReference type="SUPFAM" id="SSF56601">
    <property type="entry name" value="beta-lactamase/transpeptidase-like"/>
    <property type="match status" value="1"/>
</dbReference>
<dbReference type="OrthoDB" id="9795979at2"/>
<dbReference type="InterPro" id="IPR001967">
    <property type="entry name" value="Peptidase_S11_N"/>
</dbReference>
<evidence type="ECO:0000256" key="12">
    <source>
        <dbReference type="ARBA" id="ARBA00034000"/>
    </source>
</evidence>
<keyword evidence="9" id="KW-0133">Cell shape</keyword>
<dbReference type="SUPFAM" id="SSF69189">
    <property type="entry name" value="Penicillin-binding protein associated domain"/>
    <property type="match status" value="1"/>
</dbReference>
<comment type="caution">
    <text evidence="17">The sequence shown here is derived from an EMBL/GenBank/DDBJ whole genome shotgun (WGS) entry which is preliminary data.</text>
</comment>
<sequence>MTKYGVLDMTAPVTQLLPILDKAQSVTRLSTAKSLFLGSSMLLLSSASLAATAPVPPPEMDNTAYILMDYDTGVILAEKNADQPLPPASLTKMMTSHIIEKKLMSGEMKETDPVLMTESAWCRGTSDQSCMYVPVNKSAPAIDMLRGIIIQSGNDASKAMAEHIAGSESAFAQIMNAEAKALGMTNTHFVNATGMPDEGHRASARDLAILSRAIIKQGGDYYKLYSEKEFTYNNITQGNRNALLRTDPTVDGLKTGHTDAAGYCLAASSKRNDMRLISVIMGSKSMQARADQSRELLNWGFGHFDTKVVAPANQFVDSVPVYFGKQDSVKAATGEALKVLIAKTQTDKISTVVNISDKVEAPIKKGQEIGRMMAVVDGKSVASVPIVATEDVEQAGIFKRAWQHVVKWFSNLF</sequence>
<dbReference type="GO" id="GO:0009252">
    <property type="term" value="P:peptidoglycan biosynthetic process"/>
    <property type="evidence" value="ECO:0007669"/>
    <property type="project" value="UniProtKB-UniPathway"/>
</dbReference>
<dbReference type="SMART" id="SM00936">
    <property type="entry name" value="PBP5_C"/>
    <property type="match status" value="1"/>
</dbReference>
<keyword evidence="6" id="KW-0645">Protease</keyword>
<evidence type="ECO:0000256" key="7">
    <source>
        <dbReference type="ARBA" id="ARBA00022729"/>
    </source>
</evidence>
<dbReference type="PANTHER" id="PTHR21581">
    <property type="entry name" value="D-ALANYL-D-ALANINE CARBOXYPEPTIDASE"/>
    <property type="match status" value="1"/>
</dbReference>
<comment type="catalytic activity">
    <reaction evidence="12">
        <text>Preferential cleavage: (Ac)2-L-Lys-D-Ala-|-D-Ala. Also transpeptidation of peptidyl-alanyl moieties that are N-acyl substituents of D-alanine.</text>
        <dbReference type="EC" id="3.4.16.4"/>
    </reaction>
</comment>
<evidence type="ECO:0000259" key="16">
    <source>
        <dbReference type="SMART" id="SM00936"/>
    </source>
</evidence>
<dbReference type="InterPro" id="IPR012907">
    <property type="entry name" value="Peptidase_S11_C"/>
</dbReference>
<evidence type="ECO:0000256" key="5">
    <source>
        <dbReference type="ARBA" id="ARBA00022645"/>
    </source>
</evidence>
<reference evidence="17 18" key="1">
    <citation type="journal article" date="2019" name="PLoS ONE">
        <title>Pup mortality in New Zealand sea lions (Phocarctos hookeri) at Enderby Island, Auckland Islands, 2013-18.</title>
        <authorList>
            <person name="Michael S.A."/>
            <person name="Hayman D.T.S."/>
            <person name="Gray R."/>
            <person name="Zhang J."/>
            <person name="Rogers L."/>
            <person name="Roe W.D."/>
        </authorList>
    </citation>
    <scope>NUCLEOTIDE SEQUENCE [LARGE SCALE GENOMIC DNA]</scope>
    <source>
        <strain evidence="17 18">SM868</strain>
    </source>
</reference>
<evidence type="ECO:0000256" key="14">
    <source>
        <dbReference type="PIRSR" id="PIRSR618044-2"/>
    </source>
</evidence>
<dbReference type="InterPro" id="IPR018044">
    <property type="entry name" value="Peptidase_S11"/>
</dbReference>
<dbReference type="InterPro" id="IPR015956">
    <property type="entry name" value="Peniciliin-bd_prot_C_sf"/>
</dbReference>
<dbReference type="PANTHER" id="PTHR21581:SF6">
    <property type="entry name" value="TRAFFICKING PROTEIN PARTICLE COMPLEX SUBUNIT 12"/>
    <property type="match status" value="1"/>
</dbReference>
<evidence type="ECO:0000256" key="11">
    <source>
        <dbReference type="ARBA" id="ARBA00023316"/>
    </source>
</evidence>
<feature type="active site" description="Acyl-ester intermediate" evidence="13">
    <location>
        <position position="89"/>
    </location>
</feature>
<accession>A0A844LZZ7</accession>
<name>A0A844LZZ7_9GAMM</name>
<proteinExistence type="inferred from homology"/>
<feature type="active site" evidence="13">
    <location>
        <position position="152"/>
    </location>
</feature>
<dbReference type="InterPro" id="IPR012338">
    <property type="entry name" value="Beta-lactam/transpept-like"/>
</dbReference>
<keyword evidence="11" id="KW-0961">Cell wall biogenesis/degradation</keyword>
<evidence type="ECO:0000256" key="1">
    <source>
        <dbReference type="ARBA" id="ARBA00003217"/>
    </source>
</evidence>
<evidence type="ECO:0000256" key="13">
    <source>
        <dbReference type="PIRSR" id="PIRSR618044-1"/>
    </source>
</evidence>
<evidence type="ECO:0000313" key="17">
    <source>
        <dbReference type="EMBL" id="MUG32289.1"/>
    </source>
</evidence>
<dbReference type="Gene3D" id="3.40.710.10">
    <property type="entry name" value="DD-peptidase/beta-lactamase superfamily"/>
    <property type="match status" value="1"/>
</dbReference>
<dbReference type="InterPro" id="IPR037167">
    <property type="entry name" value="Peptidase_S11_C_sf"/>
</dbReference>
<comment type="similarity">
    <text evidence="3 15">Belongs to the peptidase S11 family.</text>
</comment>
<dbReference type="GO" id="GO:0009002">
    <property type="term" value="F:serine-type D-Ala-D-Ala carboxypeptidase activity"/>
    <property type="evidence" value="ECO:0007669"/>
    <property type="project" value="UniProtKB-EC"/>
</dbReference>
<evidence type="ECO:0000256" key="10">
    <source>
        <dbReference type="ARBA" id="ARBA00022984"/>
    </source>
</evidence>
<feature type="domain" description="Peptidase S11 D-Ala-D-Ala carboxypeptidase A C-terminal" evidence="16">
    <location>
        <begin position="304"/>
        <end position="394"/>
    </location>
</feature>
<keyword evidence="18" id="KW-1185">Reference proteome</keyword>
<evidence type="ECO:0000256" key="9">
    <source>
        <dbReference type="ARBA" id="ARBA00022960"/>
    </source>
</evidence>
<evidence type="ECO:0000256" key="8">
    <source>
        <dbReference type="ARBA" id="ARBA00022801"/>
    </source>
</evidence>
<dbReference type="PRINTS" id="PR00725">
    <property type="entry name" value="DADACBPTASE1"/>
</dbReference>
<comment type="pathway">
    <text evidence="2">Cell wall biogenesis; peptidoglycan biosynthesis.</text>
</comment>
<evidence type="ECO:0000313" key="18">
    <source>
        <dbReference type="Proteomes" id="UP000442109"/>
    </source>
</evidence>
<keyword evidence="7" id="KW-0732">Signal</keyword>
<protein>
    <recommendedName>
        <fullName evidence="4">serine-type D-Ala-D-Ala carboxypeptidase</fullName>
        <ecNumber evidence="4">3.4.16.4</ecNumber>
    </recommendedName>
</protein>